<sequence>MKDIVQLWGRVTGRPYAVNTERELRDFTNNRLKNIESVNFEANFSECEDLNKYDELDFNERKDAIINRLFERRKKGRITRQPKRKLL</sequence>
<dbReference type="AlphaFoldDB" id="A0A821Y5D6"/>
<dbReference type="Proteomes" id="UP000663880">
    <property type="component" value="Unassembled WGS sequence"/>
</dbReference>
<reference evidence="1" key="1">
    <citation type="submission" date="2021-02" db="EMBL/GenBank/DDBJ databases">
        <authorList>
            <person name="Steward A R."/>
        </authorList>
    </citation>
    <scope>NUCLEOTIDE SEQUENCE</scope>
</reference>
<organism evidence="1 2">
    <name type="scientific">Pieris macdunnoughi</name>
    <dbReference type="NCBI Taxonomy" id="345717"/>
    <lineage>
        <taxon>Eukaryota</taxon>
        <taxon>Metazoa</taxon>
        <taxon>Ecdysozoa</taxon>
        <taxon>Arthropoda</taxon>
        <taxon>Hexapoda</taxon>
        <taxon>Insecta</taxon>
        <taxon>Pterygota</taxon>
        <taxon>Neoptera</taxon>
        <taxon>Endopterygota</taxon>
        <taxon>Lepidoptera</taxon>
        <taxon>Glossata</taxon>
        <taxon>Ditrysia</taxon>
        <taxon>Papilionoidea</taxon>
        <taxon>Pieridae</taxon>
        <taxon>Pierinae</taxon>
        <taxon>Pieris</taxon>
    </lineage>
</organism>
<evidence type="ECO:0000313" key="2">
    <source>
        <dbReference type="Proteomes" id="UP000663880"/>
    </source>
</evidence>
<proteinExistence type="predicted"/>
<accession>A0A821Y5D6</accession>
<dbReference type="OrthoDB" id="6916965at2759"/>
<keyword evidence="2" id="KW-1185">Reference proteome</keyword>
<comment type="caution">
    <text evidence="1">The sequence shown here is derived from an EMBL/GenBank/DDBJ whole genome shotgun (WGS) entry which is preliminary data.</text>
</comment>
<protein>
    <submittedName>
        <fullName evidence="1">Uncharacterized protein</fullName>
    </submittedName>
</protein>
<name>A0A821Y5D6_9NEOP</name>
<dbReference type="EMBL" id="CAJOBZ010000081">
    <property type="protein sequence ID" value="CAF4957295.1"/>
    <property type="molecule type" value="Genomic_DNA"/>
</dbReference>
<gene>
    <name evidence="1" type="ORF">PMACD_LOCUS16374</name>
</gene>
<evidence type="ECO:0000313" key="1">
    <source>
        <dbReference type="EMBL" id="CAF4957295.1"/>
    </source>
</evidence>